<dbReference type="InterPro" id="IPR036291">
    <property type="entry name" value="NAD(P)-bd_dom_sf"/>
</dbReference>
<dbReference type="GO" id="GO:0016616">
    <property type="term" value="F:oxidoreductase activity, acting on the CH-OH group of donors, NAD or NADP as acceptor"/>
    <property type="evidence" value="ECO:0007669"/>
    <property type="project" value="InterPro"/>
</dbReference>
<organism evidence="3 4">
    <name type="scientific">Meganyctiphanes norvegica</name>
    <name type="common">Northern krill</name>
    <name type="synonym">Thysanopoda norvegica</name>
    <dbReference type="NCBI Taxonomy" id="48144"/>
    <lineage>
        <taxon>Eukaryota</taxon>
        <taxon>Metazoa</taxon>
        <taxon>Ecdysozoa</taxon>
        <taxon>Arthropoda</taxon>
        <taxon>Crustacea</taxon>
        <taxon>Multicrustacea</taxon>
        <taxon>Malacostraca</taxon>
        <taxon>Eumalacostraca</taxon>
        <taxon>Eucarida</taxon>
        <taxon>Euphausiacea</taxon>
        <taxon>Euphausiidae</taxon>
        <taxon>Meganyctiphanes</taxon>
    </lineage>
</organism>
<comment type="similarity">
    <text evidence="1">Belongs to the 3-beta-HSD family.</text>
</comment>
<dbReference type="Gene3D" id="3.40.50.720">
    <property type="entry name" value="NAD(P)-binding Rossmann-like Domain"/>
    <property type="match status" value="1"/>
</dbReference>
<evidence type="ECO:0000256" key="1">
    <source>
        <dbReference type="RuleBase" id="RU004475"/>
    </source>
</evidence>
<dbReference type="EMBL" id="CAXKWB010002686">
    <property type="protein sequence ID" value="CAL4067435.1"/>
    <property type="molecule type" value="Genomic_DNA"/>
</dbReference>
<dbReference type="AlphaFoldDB" id="A0AAV2PZ21"/>
<proteinExistence type="inferred from homology"/>
<gene>
    <name evidence="3" type="ORF">MNOR_LOCUS6489</name>
</gene>
<feature type="non-terminal residue" evidence="3">
    <location>
        <position position="301"/>
    </location>
</feature>
<evidence type="ECO:0000313" key="3">
    <source>
        <dbReference type="EMBL" id="CAL4067435.1"/>
    </source>
</evidence>
<protein>
    <recommendedName>
        <fullName evidence="2">3-beta hydroxysteroid dehydrogenase/isomerase domain-containing protein</fullName>
    </recommendedName>
</protein>
<dbReference type="Pfam" id="PF01073">
    <property type="entry name" value="3Beta_HSD"/>
    <property type="match status" value="1"/>
</dbReference>
<dbReference type="GO" id="GO:0006694">
    <property type="term" value="P:steroid biosynthetic process"/>
    <property type="evidence" value="ECO:0007669"/>
    <property type="project" value="InterPro"/>
</dbReference>
<evidence type="ECO:0000259" key="2">
    <source>
        <dbReference type="Pfam" id="PF01073"/>
    </source>
</evidence>
<keyword evidence="4" id="KW-1185">Reference proteome</keyword>
<feature type="domain" description="3-beta hydroxysteroid dehydrogenase/isomerase" evidence="2">
    <location>
        <begin position="88"/>
        <end position="213"/>
    </location>
</feature>
<reference evidence="3 4" key="1">
    <citation type="submission" date="2024-05" db="EMBL/GenBank/DDBJ databases">
        <authorList>
            <person name="Wallberg A."/>
        </authorList>
    </citation>
    <scope>NUCLEOTIDE SEQUENCE [LARGE SCALE GENOMIC DNA]</scope>
</reference>
<evidence type="ECO:0000313" key="4">
    <source>
        <dbReference type="Proteomes" id="UP001497623"/>
    </source>
</evidence>
<accession>A0AAV2PZ21</accession>
<keyword evidence="1" id="KW-0560">Oxidoreductase</keyword>
<sequence length="301" mass="33452">MTPKGVTNPIEFLCINQNLIYRYEPSDNLDDMSEPDPDVGGLIDSCPLKDIASTAAARLRVVLGLKDSKCSFSKSKIGIPMVPDHHLYLKHYATGRLKAEKIVTEAHYGVVLRTVVLRIALAYGEGDCRFIPRLVLIAQMCEDGLPWIGDLEEANQLIYIGNAAWATVLGLRALGENNSHDVQDVGGTTVYITDDSVPRALPIGVAPFLEPLGITQQPPTEYLWTFRLLAAIYGVLARNGYMNQHHPQATPLTPAIMHILMQKTCVVSRMRASLGLHYEPKYKHEEAIKRANKFYSKITIK</sequence>
<dbReference type="SUPFAM" id="SSF51735">
    <property type="entry name" value="NAD(P)-binding Rossmann-fold domains"/>
    <property type="match status" value="1"/>
</dbReference>
<name>A0AAV2PZ21_MEGNR</name>
<comment type="caution">
    <text evidence="3">The sequence shown here is derived from an EMBL/GenBank/DDBJ whole genome shotgun (WGS) entry which is preliminary data.</text>
</comment>
<dbReference type="InterPro" id="IPR002225">
    <property type="entry name" value="3Beta_OHSteriod_DH/Estase"/>
</dbReference>
<dbReference type="Proteomes" id="UP001497623">
    <property type="component" value="Unassembled WGS sequence"/>
</dbReference>